<gene>
    <name evidence="2" type="ORF">MHA01_20000</name>
</gene>
<feature type="domain" description="DUF8042" evidence="1">
    <location>
        <begin position="1"/>
        <end position="112"/>
    </location>
</feature>
<organism evidence="2 3">
    <name type="scientific">Marinococcus halophilus</name>
    <dbReference type="NCBI Taxonomy" id="1371"/>
    <lineage>
        <taxon>Bacteria</taxon>
        <taxon>Bacillati</taxon>
        <taxon>Bacillota</taxon>
        <taxon>Bacilli</taxon>
        <taxon>Bacillales</taxon>
        <taxon>Bacillaceae</taxon>
        <taxon>Marinococcus</taxon>
    </lineage>
</organism>
<evidence type="ECO:0000313" key="3">
    <source>
        <dbReference type="Proteomes" id="UP000321051"/>
    </source>
</evidence>
<protein>
    <recommendedName>
        <fullName evidence="1">DUF8042 domain-containing protein</fullName>
    </recommendedName>
</protein>
<dbReference type="AlphaFoldDB" id="A0A510Y6W2"/>
<dbReference type="Pfam" id="PF26154">
    <property type="entry name" value="DUF8042"/>
    <property type="match status" value="1"/>
</dbReference>
<evidence type="ECO:0000259" key="1">
    <source>
        <dbReference type="Pfam" id="PF26154"/>
    </source>
</evidence>
<keyword evidence="3" id="KW-1185">Reference proteome</keyword>
<comment type="caution">
    <text evidence="2">The sequence shown here is derived from an EMBL/GenBank/DDBJ whole genome shotgun (WGS) entry which is preliminary data.</text>
</comment>
<evidence type="ECO:0000313" key="2">
    <source>
        <dbReference type="EMBL" id="GEK59095.1"/>
    </source>
</evidence>
<dbReference type="RefSeq" id="WP_079475422.1">
    <property type="nucleotide sequence ID" value="NZ_BJUN01000010.1"/>
</dbReference>
<dbReference type="InterPro" id="IPR058355">
    <property type="entry name" value="DUF8042"/>
</dbReference>
<sequence>MKQNLNVIDTMVEGLAHVQKQLNERNYSEAVQLMEDMIIGFTAVKRATRAVLKNIENTGGAEKCFNHVHENLNLVVTHLENHSYTRLQEIFQFTLIPNVKKLQRELEQLFQPYVLS</sequence>
<dbReference type="STRING" id="1371.GCA_900166605_01604"/>
<dbReference type="Proteomes" id="UP000321051">
    <property type="component" value="Unassembled WGS sequence"/>
</dbReference>
<dbReference type="OrthoDB" id="2874105at2"/>
<dbReference type="EMBL" id="BJUN01000010">
    <property type="protein sequence ID" value="GEK59095.1"/>
    <property type="molecule type" value="Genomic_DNA"/>
</dbReference>
<reference evidence="2 3" key="1">
    <citation type="submission" date="2019-07" db="EMBL/GenBank/DDBJ databases">
        <title>Whole genome shotgun sequence of Marinococcus halophilus NBRC 102359.</title>
        <authorList>
            <person name="Hosoyama A."/>
            <person name="Uohara A."/>
            <person name="Ohji S."/>
            <person name="Ichikawa N."/>
        </authorList>
    </citation>
    <scope>NUCLEOTIDE SEQUENCE [LARGE SCALE GENOMIC DNA]</scope>
    <source>
        <strain evidence="2 3">NBRC 102359</strain>
    </source>
</reference>
<proteinExistence type="predicted"/>
<name>A0A510Y6W2_MARHA</name>
<accession>A0A510Y6W2</accession>